<evidence type="ECO:0000313" key="1">
    <source>
        <dbReference type="EMBL" id="PSO01931.1"/>
    </source>
</evidence>
<dbReference type="EMBL" id="NEXF01000785">
    <property type="protein sequence ID" value="PSO01931.1"/>
    <property type="molecule type" value="Genomic_DNA"/>
</dbReference>
<comment type="caution">
    <text evidence="1">The sequence shown here is derived from an EMBL/GenBank/DDBJ whole genome shotgun (WGS) entry which is preliminary data.</text>
</comment>
<organism evidence="1 2">
    <name type="scientific">Candidatus Marsarchaeota G2 archaeon BE_D</name>
    <dbReference type="NCBI Taxonomy" id="1978158"/>
    <lineage>
        <taxon>Archaea</taxon>
        <taxon>Candidatus Marsarchaeota</taxon>
        <taxon>Candidatus Marsarchaeota group 2</taxon>
    </lineage>
</organism>
<dbReference type="Proteomes" id="UP000242015">
    <property type="component" value="Unassembled WGS sequence"/>
</dbReference>
<reference evidence="1 2" key="1">
    <citation type="submission" date="2017-04" db="EMBL/GenBank/DDBJ databases">
        <title>Novel microbial lineages endemic to geothermal iron-oxide mats fill important gaps in the evolutionary history of Archaea.</title>
        <authorList>
            <person name="Jay Z.J."/>
            <person name="Beam J.P."/>
            <person name="Dlakic M."/>
            <person name="Rusch D.B."/>
            <person name="Kozubal M.A."/>
            <person name="Inskeep W.P."/>
        </authorList>
    </citation>
    <scope>NUCLEOTIDE SEQUENCE [LARGE SCALE GENOMIC DNA]</scope>
    <source>
        <strain evidence="1">BE_D</strain>
    </source>
</reference>
<proteinExistence type="predicted"/>
<dbReference type="AlphaFoldDB" id="A0A2R6BTK6"/>
<evidence type="ECO:0000313" key="2">
    <source>
        <dbReference type="Proteomes" id="UP000242015"/>
    </source>
</evidence>
<gene>
    <name evidence="1" type="ORF">B9Q04_20480</name>
</gene>
<name>A0A2R6BTK6_9ARCH</name>
<accession>A0A2R6BTK6</accession>
<sequence length="203" mass="22978">MVRAGVAYQYPEIKVHTAELPFSYIDAQKKAMGPTGGPTHITGDQREKHRLSEVLTPFPEVRRERPIVPSFLVHFNGTNRVHHLVASLQKASRQLELTRVEIKRPVIQGDKLTNYRGESVLDPATPIGSDDSVIRALLVAYHMATPFETKRILKRVKQPLINTSGHAITAKPRRLGYMDNMNHLAHTAKKRGHLLETNRWVTD</sequence>
<protein>
    <submittedName>
        <fullName evidence="1">Uncharacterized protein</fullName>
    </submittedName>
</protein>